<evidence type="ECO:0000313" key="3">
    <source>
        <dbReference type="Proteomes" id="UP001177769"/>
    </source>
</evidence>
<gene>
    <name evidence="2" type="ORF">PFX98_16285</name>
</gene>
<protein>
    <submittedName>
        <fullName evidence="2">PEP-CTERM sorting domain-containing protein</fullName>
    </submittedName>
</protein>
<sequence>MLALQALALTTAQAAVVTLDAIDSGWWNLASGHDSDNRNYAAGPNDLFRNFFVFDLAGVAGSISSATLRLENGSISSGTVDFETFDVTTSIATLRSDTSGGAIADSVWADLGSGVLFGATPVGIDSTISDVTLNASALASLNASAGNLWAIGGRVATIDGYAFFSTSGRREVQQLVLEINANNVPEPATLGLVVLGLAALGCSRRRR</sequence>
<dbReference type="Pfam" id="PF07589">
    <property type="entry name" value="PEP-CTERM"/>
    <property type="match status" value="1"/>
</dbReference>
<accession>A0AA95SJX2</accession>
<organism evidence="2 3">
    <name type="scientific">Paucibacter sediminis</name>
    <dbReference type="NCBI Taxonomy" id="3019553"/>
    <lineage>
        <taxon>Bacteria</taxon>
        <taxon>Pseudomonadati</taxon>
        <taxon>Pseudomonadota</taxon>
        <taxon>Betaproteobacteria</taxon>
        <taxon>Burkholderiales</taxon>
        <taxon>Sphaerotilaceae</taxon>
        <taxon>Roseateles</taxon>
    </lineage>
</organism>
<dbReference type="Proteomes" id="UP001177769">
    <property type="component" value="Chromosome"/>
</dbReference>
<feature type="domain" description="Ice-binding protein C-terminal" evidence="1">
    <location>
        <begin position="184"/>
        <end position="205"/>
    </location>
</feature>
<evidence type="ECO:0000313" key="2">
    <source>
        <dbReference type="EMBL" id="WIT10463.1"/>
    </source>
</evidence>
<keyword evidence="3" id="KW-1185">Reference proteome</keyword>
<dbReference type="AlphaFoldDB" id="A0AA95SJX2"/>
<dbReference type="NCBIfam" id="TIGR02595">
    <property type="entry name" value="PEP_CTERM"/>
    <property type="match status" value="1"/>
</dbReference>
<name>A0AA95SJX2_9BURK</name>
<dbReference type="KEGG" id="pais:PFX98_16285"/>
<proteinExistence type="predicted"/>
<reference evidence="2" key="1">
    <citation type="submission" date="2023-01" db="EMBL/GenBank/DDBJ databases">
        <title>Whole genome sequence of Paucibacter sp. S2-9 isolated from pond sediment.</title>
        <authorList>
            <person name="Jung J.Y."/>
        </authorList>
    </citation>
    <scope>NUCLEOTIDE SEQUENCE</scope>
    <source>
        <strain evidence="2">S2-9</strain>
    </source>
</reference>
<dbReference type="RefSeq" id="WP_285231531.1">
    <property type="nucleotide sequence ID" value="NZ_CP116346.1"/>
</dbReference>
<dbReference type="EMBL" id="CP116346">
    <property type="protein sequence ID" value="WIT10463.1"/>
    <property type="molecule type" value="Genomic_DNA"/>
</dbReference>
<evidence type="ECO:0000259" key="1">
    <source>
        <dbReference type="Pfam" id="PF07589"/>
    </source>
</evidence>
<dbReference type="InterPro" id="IPR013424">
    <property type="entry name" value="Ice-binding_C"/>
</dbReference>